<dbReference type="RefSeq" id="WP_192600145.1">
    <property type="nucleotide sequence ID" value="NZ_JADBEL010000028.1"/>
</dbReference>
<dbReference type="InterPro" id="IPR018710">
    <property type="entry name" value="DUF2232"/>
</dbReference>
<feature type="transmembrane region" description="Helical" evidence="1">
    <location>
        <begin position="274"/>
        <end position="296"/>
    </location>
</feature>
<protein>
    <submittedName>
        <fullName evidence="2">Uncharacterized protein YybS (DUF2232 family)</fullName>
    </submittedName>
</protein>
<gene>
    <name evidence="2" type="ORF">H4683_003630</name>
</gene>
<feature type="transmembrane region" description="Helical" evidence="1">
    <location>
        <begin position="239"/>
        <end position="267"/>
    </location>
</feature>
<sequence>MQDNTRKITYGAMMIALFAIIIAVSLYVPLVGLVTVLFIPLPIILYRLQHDRASSFLIMTTGIGVSLLVGGKLLLPIALIAGLMGFVIGDTIQTGKTKLYTYMTSGLTLLITTLGMYVVAVLLFKFNVLDILLKGIREMQEAMRLMMETYGRLPAKYDETAEVMLMNYEHSLPSTFIIGVFLLAFVILTMNLSIVQRLGIKIPQFPPFRGMKLPIFIVIIYGLILLIMLLVKIEPGTDLYLIYINATVILRFLFLLQGISLIHYFIYEMKLSRIVTIMSTIFGILLGPVTMLLGILDAGMNIRAWIGKDKAK</sequence>
<proteinExistence type="predicted"/>
<reference evidence="2" key="1">
    <citation type="submission" date="2020-10" db="EMBL/GenBank/DDBJ databases">
        <title>Genomic Encyclopedia of Type Strains, Phase IV (KMG-IV): sequencing the most valuable type-strain genomes for metagenomic binning, comparative biology and taxonomic classification.</title>
        <authorList>
            <person name="Goeker M."/>
        </authorList>
    </citation>
    <scope>NUCLEOTIDE SEQUENCE</scope>
    <source>
        <strain evidence="2">DSM 13886</strain>
    </source>
</reference>
<feature type="transmembrane region" description="Helical" evidence="1">
    <location>
        <begin position="12"/>
        <end position="45"/>
    </location>
</feature>
<feature type="transmembrane region" description="Helical" evidence="1">
    <location>
        <begin position="172"/>
        <end position="192"/>
    </location>
</feature>
<dbReference type="EMBL" id="JADBEL010000028">
    <property type="protein sequence ID" value="MBE1556505.1"/>
    <property type="molecule type" value="Genomic_DNA"/>
</dbReference>
<dbReference type="Proteomes" id="UP000658225">
    <property type="component" value="Unassembled WGS sequence"/>
</dbReference>
<keyword evidence="1" id="KW-1133">Transmembrane helix</keyword>
<organism evidence="2 3">
    <name type="scientific">Sporosarcina limicola</name>
    <dbReference type="NCBI Taxonomy" id="34101"/>
    <lineage>
        <taxon>Bacteria</taxon>
        <taxon>Bacillati</taxon>
        <taxon>Bacillota</taxon>
        <taxon>Bacilli</taxon>
        <taxon>Bacillales</taxon>
        <taxon>Caryophanaceae</taxon>
        <taxon>Sporosarcina</taxon>
    </lineage>
</organism>
<keyword evidence="1" id="KW-0472">Membrane</keyword>
<dbReference type="Pfam" id="PF09991">
    <property type="entry name" value="DUF2232"/>
    <property type="match status" value="1"/>
</dbReference>
<evidence type="ECO:0000313" key="3">
    <source>
        <dbReference type="Proteomes" id="UP000658225"/>
    </source>
</evidence>
<evidence type="ECO:0000313" key="2">
    <source>
        <dbReference type="EMBL" id="MBE1556505.1"/>
    </source>
</evidence>
<feature type="transmembrane region" description="Helical" evidence="1">
    <location>
        <begin position="213"/>
        <end position="233"/>
    </location>
</feature>
<dbReference type="PANTHER" id="PTHR41324:SF1">
    <property type="entry name" value="DUF2232 DOMAIN-CONTAINING PROTEIN"/>
    <property type="match status" value="1"/>
</dbReference>
<feature type="transmembrane region" description="Helical" evidence="1">
    <location>
        <begin position="57"/>
        <end position="87"/>
    </location>
</feature>
<dbReference type="AlphaFoldDB" id="A0A927MKQ8"/>
<keyword evidence="3" id="KW-1185">Reference proteome</keyword>
<dbReference type="PANTHER" id="PTHR41324">
    <property type="entry name" value="MEMBRANE PROTEIN-RELATED"/>
    <property type="match status" value="1"/>
</dbReference>
<comment type="caution">
    <text evidence="2">The sequence shown here is derived from an EMBL/GenBank/DDBJ whole genome shotgun (WGS) entry which is preliminary data.</text>
</comment>
<feature type="transmembrane region" description="Helical" evidence="1">
    <location>
        <begin position="99"/>
        <end position="124"/>
    </location>
</feature>
<evidence type="ECO:0000256" key="1">
    <source>
        <dbReference type="SAM" id="Phobius"/>
    </source>
</evidence>
<accession>A0A927MKQ8</accession>
<keyword evidence="1" id="KW-0812">Transmembrane</keyword>
<name>A0A927MKQ8_9BACL</name>